<feature type="chain" id="PRO_5044800174" evidence="2">
    <location>
        <begin position="26"/>
        <end position="304"/>
    </location>
</feature>
<organism evidence="3 4">
    <name type="scientific">Flemingia macrophylla</name>
    <dbReference type="NCBI Taxonomy" id="520843"/>
    <lineage>
        <taxon>Eukaryota</taxon>
        <taxon>Viridiplantae</taxon>
        <taxon>Streptophyta</taxon>
        <taxon>Embryophyta</taxon>
        <taxon>Tracheophyta</taxon>
        <taxon>Spermatophyta</taxon>
        <taxon>Magnoliopsida</taxon>
        <taxon>eudicotyledons</taxon>
        <taxon>Gunneridae</taxon>
        <taxon>Pentapetalae</taxon>
        <taxon>rosids</taxon>
        <taxon>fabids</taxon>
        <taxon>Fabales</taxon>
        <taxon>Fabaceae</taxon>
        <taxon>Papilionoideae</taxon>
        <taxon>50 kb inversion clade</taxon>
        <taxon>NPAAA clade</taxon>
        <taxon>indigoferoid/millettioid clade</taxon>
        <taxon>Phaseoleae</taxon>
        <taxon>Flemingia</taxon>
    </lineage>
</organism>
<accession>A0ABD1L2Q1</accession>
<dbReference type="Pfam" id="PF06697">
    <property type="entry name" value="DUF1191"/>
    <property type="match status" value="1"/>
</dbReference>
<keyword evidence="4" id="KW-1185">Reference proteome</keyword>
<dbReference type="EMBL" id="JBGMDY010000011">
    <property type="protein sequence ID" value="KAL2317345.1"/>
    <property type="molecule type" value="Genomic_DNA"/>
</dbReference>
<protein>
    <submittedName>
        <fullName evidence="3">Uncharacterized protein</fullName>
    </submittedName>
</protein>
<reference evidence="3 4" key="1">
    <citation type="submission" date="2024-08" db="EMBL/GenBank/DDBJ databases">
        <title>Insights into the chromosomal genome structure of Flemingia macrophylla.</title>
        <authorList>
            <person name="Ding Y."/>
            <person name="Zhao Y."/>
            <person name="Bi W."/>
            <person name="Wu M."/>
            <person name="Zhao G."/>
            <person name="Gong Y."/>
            <person name="Li W."/>
            <person name="Zhang P."/>
        </authorList>
    </citation>
    <scope>NUCLEOTIDE SEQUENCE [LARGE SCALE GENOMIC DNA]</scope>
    <source>
        <strain evidence="3">DYQJB</strain>
        <tissue evidence="3">Leaf</tissue>
    </source>
</reference>
<name>A0ABD1L2Q1_9FABA</name>
<feature type="signal peptide" evidence="2">
    <location>
        <begin position="1"/>
        <end position="25"/>
    </location>
</feature>
<dbReference type="AlphaFoldDB" id="A0ABD1L2Q1"/>
<proteinExistence type="predicted"/>
<sequence length="304" mass="33442">MMRVRTNLFVLLSLAFLLCVLHSSAQLPPDAVVSARLLDAHLQDWAFKALSSPRTGVPYDAQVPTNLTGIKVSAVRLRSGSLRTKGVQSYKEFDIPIGVAESPYVERLVLVYHNLGNWSHKFYPLPGYSYLTPLLGLLAYSGTNLSASGLPELDLRASHKPVLVKFPYVEPAPFGALPKCVYFDLHGSPQFDIVLPGNVCSTMQQGHFSIVVESNAPSQAPSDGKNKFMLKIVVPSVVGGVVLLIILWLLLVRVRRYCERKSIQQMEGVAHSSETLDITYIGDTKVPSAFGIRTSPTIENDYFP</sequence>
<evidence type="ECO:0000313" key="4">
    <source>
        <dbReference type="Proteomes" id="UP001603857"/>
    </source>
</evidence>
<gene>
    <name evidence="3" type="ORF">Fmac_031221</name>
</gene>
<dbReference type="InterPro" id="IPR010605">
    <property type="entry name" value="DUF1191"/>
</dbReference>
<dbReference type="PANTHER" id="PTHR33512:SF10">
    <property type="entry name" value="PLANT_F17O14-7 PROTEIN"/>
    <property type="match status" value="1"/>
</dbReference>
<feature type="transmembrane region" description="Helical" evidence="1">
    <location>
        <begin position="228"/>
        <end position="251"/>
    </location>
</feature>
<dbReference type="Proteomes" id="UP001603857">
    <property type="component" value="Unassembled WGS sequence"/>
</dbReference>
<keyword evidence="2" id="KW-0732">Signal</keyword>
<keyword evidence="1" id="KW-0472">Membrane</keyword>
<evidence type="ECO:0000256" key="1">
    <source>
        <dbReference type="SAM" id="Phobius"/>
    </source>
</evidence>
<evidence type="ECO:0000256" key="2">
    <source>
        <dbReference type="SAM" id="SignalP"/>
    </source>
</evidence>
<comment type="caution">
    <text evidence="3">The sequence shown here is derived from an EMBL/GenBank/DDBJ whole genome shotgun (WGS) entry which is preliminary data.</text>
</comment>
<evidence type="ECO:0000313" key="3">
    <source>
        <dbReference type="EMBL" id="KAL2317345.1"/>
    </source>
</evidence>
<keyword evidence="1" id="KW-0812">Transmembrane</keyword>
<dbReference type="PANTHER" id="PTHR33512">
    <property type="entry name" value="PROTEIN, PUTATIVE (DUF1191)-RELATED"/>
    <property type="match status" value="1"/>
</dbReference>
<keyword evidence="1" id="KW-1133">Transmembrane helix</keyword>